<sequence length="1013" mass="109638">MSNTRHEFVLTASDRTKAAFASAVSSVNHLRQSALTASNLISTALGGVGVVAFTTEMADMGENALLASDRLNTTTEQITSLQYAASKFGVDGESMNGILQDMSVRIQEFATIGTGEGADFFETLSLDAKEFANLEPDQLLYRVAQELENVSDASARVYLDQLGGDNLVSLLPALRNGAAGLKELQQEAYDTNKVLSQIDAVRLGNIANEINIMKNSSKALSLQLAAEFEPAVKAIGARFKEFASDENAVSDTLDKLAIGGTLVASVYGGRMVSSLVASTQAKYADMIAARQSAAATLAEAEAGLANAQQKLTMEMQAHEVSIVEKRKEAAASELAAKADLDRLKASRAAAVQDVASAEQAKAYAAQLTHSKQRAEKLKEAEANLVATKKTLAATTKQVERAEQAHTAVVTRNAASIQAATDNTKALDRAKRNVEKSTKSLTKAQSLYNSTVKAGTVATRGLGAAMSFLGGPIGLLTMGVSTIAMLSLTSGEAAGNMNALNMSADELGETFKTSGTSDLEAMLQSVRGELAATSAAIEDYDNRKVVEGSMAMVRDLEKLAQKQNAERLTQQSELAEKEALITSELERRKSIEASQQAEIRKQILKQEQLANLETIRTSAQSAEQLQNDAHEKNMETIQAALASNEIDFKEAERLRESETNRHELAKNAATYAALQKRQSMFADQYTKEEQLRVEHEQRIIQYMQDSGINDRDDQRVQDFAAQSFAEKEKAYKDYKEEILDHYRDLNRSAVEIEQDRLTEELVQLKKYQADGVLSTNEYNDAVKAATEKSEKAQTDLSKREWRERLHSYDEFSNLFVDMQDSSSRELAAIGKAAALYNIGVRTAEGVMTAWATSMQLGPIVGPIVGSTLSAALIGYGLEQAGRVNSQTYHTGGIAGYDSDNYSQQLAQNEVPTILLRGEEVLTEQDPRHRNNLQLSRERSTSQTEGAVTNTVSVGDIYVTVPEANSSADQIAQTIGENIGNMVLGVINTRQGQKAVYSGVGAEARRNGGKIKGVS</sequence>
<proteinExistence type="predicted"/>
<evidence type="ECO:0000313" key="3">
    <source>
        <dbReference type="Proteomes" id="UP000254326"/>
    </source>
</evidence>
<feature type="coiled-coil region" evidence="1">
    <location>
        <begin position="290"/>
        <end position="446"/>
    </location>
</feature>
<keyword evidence="1" id="KW-0175">Coiled coil</keyword>
<accession>A0A370UA96</accession>
<evidence type="ECO:0000256" key="1">
    <source>
        <dbReference type="SAM" id="Coils"/>
    </source>
</evidence>
<organism evidence="2 3">
    <name type="scientific">Marinomonas piezotolerans</name>
    <dbReference type="NCBI Taxonomy" id="2213058"/>
    <lineage>
        <taxon>Bacteria</taxon>
        <taxon>Pseudomonadati</taxon>
        <taxon>Pseudomonadota</taxon>
        <taxon>Gammaproteobacteria</taxon>
        <taxon>Oceanospirillales</taxon>
        <taxon>Oceanospirillaceae</taxon>
        <taxon>Marinomonas</taxon>
    </lineage>
</organism>
<comment type="caution">
    <text evidence="2">The sequence shown here is derived from an EMBL/GenBank/DDBJ whole genome shotgun (WGS) entry which is preliminary data.</text>
</comment>
<gene>
    <name evidence="2" type="ORF">DN730_09910</name>
</gene>
<evidence type="ECO:0000313" key="2">
    <source>
        <dbReference type="EMBL" id="RDL44690.1"/>
    </source>
</evidence>
<dbReference type="EMBL" id="QKRA01000003">
    <property type="protein sequence ID" value="RDL44690.1"/>
    <property type="molecule type" value="Genomic_DNA"/>
</dbReference>
<protein>
    <submittedName>
        <fullName evidence="2">Uncharacterized protein</fullName>
    </submittedName>
</protein>
<reference evidence="2 3" key="1">
    <citation type="submission" date="2018-06" db="EMBL/GenBank/DDBJ databases">
        <title>Marinomonas sp. YLB-05 draft genome sequence.</title>
        <authorList>
            <person name="Yu L."/>
            <person name="Tang X."/>
        </authorList>
    </citation>
    <scope>NUCLEOTIDE SEQUENCE [LARGE SCALE GENOMIC DNA]</scope>
    <source>
        <strain evidence="2 3">YLB-05</strain>
    </source>
</reference>
<dbReference type="AlphaFoldDB" id="A0A370UA96"/>
<dbReference type="Proteomes" id="UP000254326">
    <property type="component" value="Unassembled WGS sequence"/>
</dbReference>
<keyword evidence="3" id="KW-1185">Reference proteome</keyword>
<dbReference type="RefSeq" id="WP_115467953.1">
    <property type="nucleotide sequence ID" value="NZ_QKRA01000003.1"/>
</dbReference>
<dbReference type="OrthoDB" id="6095074at2"/>
<name>A0A370UA96_9GAMM</name>